<evidence type="ECO:0000256" key="6">
    <source>
        <dbReference type="ARBA" id="ARBA00022777"/>
    </source>
</evidence>
<dbReference type="InterPro" id="IPR011245">
    <property type="entry name" value="Butyrate_kin"/>
</dbReference>
<keyword evidence="6 9" id="KW-0418">Kinase</keyword>
<protein>
    <recommendedName>
        <fullName evidence="9">Probable butyrate kinase</fullName>
        <shortName evidence="9">BK</shortName>
        <ecNumber evidence="9">2.7.2.7</ecNumber>
    </recommendedName>
    <alternativeName>
        <fullName evidence="9">Branched-chain carboxylic acid kinase</fullName>
    </alternativeName>
</protein>
<evidence type="ECO:0000313" key="11">
    <source>
        <dbReference type="EMBL" id="PTG14794.1"/>
    </source>
</evidence>
<evidence type="ECO:0000256" key="10">
    <source>
        <dbReference type="RuleBase" id="RU003835"/>
    </source>
</evidence>
<dbReference type="InterPro" id="IPR000890">
    <property type="entry name" value="Aliphatic_acid_kin_short-chain"/>
</dbReference>
<dbReference type="EMBL" id="PZBZ01000024">
    <property type="protein sequence ID" value="PTG14794.1"/>
    <property type="molecule type" value="Genomic_DNA"/>
</dbReference>
<keyword evidence="5 9" id="KW-0547">Nucleotide-binding</keyword>
<dbReference type="Proteomes" id="UP000242008">
    <property type="component" value="Unassembled WGS sequence"/>
</dbReference>
<evidence type="ECO:0000256" key="1">
    <source>
        <dbReference type="ARBA" id="ARBA00004496"/>
    </source>
</evidence>
<dbReference type="RefSeq" id="WP_037573848.1">
    <property type="nucleotide sequence ID" value="NZ_CP133244.1"/>
</dbReference>
<evidence type="ECO:0000256" key="2">
    <source>
        <dbReference type="ARBA" id="ARBA00008748"/>
    </source>
</evidence>
<evidence type="ECO:0000256" key="9">
    <source>
        <dbReference type="HAMAP-Rule" id="MF_00542"/>
    </source>
</evidence>
<dbReference type="EMBL" id="PZAO01000001">
    <property type="protein sequence ID" value="PTG71348.1"/>
    <property type="molecule type" value="Genomic_DNA"/>
</dbReference>
<evidence type="ECO:0000313" key="16">
    <source>
        <dbReference type="Proteomes" id="UP000242704"/>
    </source>
</evidence>
<dbReference type="PRINTS" id="PR00471">
    <property type="entry name" value="ACETATEKNASE"/>
</dbReference>
<evidence type="ECO:0000313" key="15">
    <source>
        <dbReference type="Proteomes" id="UP000242144"/>
    </source>
</evidence>
<evidence type="ECO:0000256" key="4">
    <source>
        <dbReference type="ARBA" id="ARBA00022679"/>
    </source>
</evidence>
<name>A0AAE5SZB5_STACR</name>
<keyword evidence="7 9" id="KW-0067">ATP-binding</keyword>
<gene>
    <name evidence="9 11" type="primary">buk</name>
    <name evidence="12" type="ORF">BU638_01475</name>
    <name evidence="11" type="ORF">BU653_05645</name>
    <name evidence="13" type="ORF">BU676_00130</name>
</gene>
<dbReference type="EC" id="2.7.2.7" evidence="9"/>
<dbReference type="InterPro" id="IPR043129">
    <property type="entry name" value="ATPase_NBD"/>
</dbReference>
<dbReference type="NCBIfam" id="NF002834">
    <property type="entry name" value="PRK03011.1-5"/>
    <property type="match status" value="1"/>
</dbReference>
<comment type="subcellular location">
    <subcellularLocation>
        <location evidence="1 9">Cytoplasm</location>
    </subcellularLocation>
</comment>
<accession>A0AAE5SZB5</accession>
<comment type="catalytic activity">
    <reaction evidence="8 9">
        <text>butanoate + ATP = butanoyl phosphate + ADP</text>
        <dbReference type="Rhea" id="RHEA:13585"/>
        <dbReference type="ChEBI" id="CHEBI:17968"/>
        <dbReference type="ChEBI" id="CHEBI:30616"/>
        <dbReference type="ChEBI" id="CHEBI:58079"/>
        <dbReference type="ChEBI" id="CHEBI:456216"/>
        <dbReference type="EC" id="2.7.2.7"/>
    </reaction>
</comment>
<reference evidence="14 15" key="1">
    <citation type="journal article" date="2016" name="Front. Microbiol.">
        <title>Comprehensive Phylogenetic Analysis of Bovine Non-aureus Staphylococci Species Based on Whole-Genome Sequencing.</title>
        <authorList>
            <person name="Naushad S."/>
            <person name="Barkema H.W."/>
            <person name="Luby C."/>
            <person name="Condas L.A."/>
            <person name="Nobrega D.B."/>
            <person name="Carson D.A."/>
            <person name="De Buck J."/>
        </authorList>
    </citation>
    <scope>NUCLEOTIDE SEQUENCE [LARGE SCALE GENOMIC DNA]</scope>
    <source>
        <strain evidence="12 15">SNUC 105</strain>
        <strain evidence="13 14">SNUC 1363</strain>
        <strain evidence="11 16">SNUC 505</strain>
    </source>
</reference>
<sequence>MSRILVFNLGSTSSKLALYEDDTEVVGTNIVHDSEITILNIMDQKKPRREAMMQWLSQNEISMSTIDAIACRGGLLKPIPGGTYKVNEEIYKDLKTFKYGVHASNLSAVLGYEIGEQFHLPVFISDPVVVDELIPEVRFTGFPEIQRKSIFHALNQKAVAKKYAEEIHKNYEQLNLIVIHMGGGVSVAAHKNGKVIDVNEALYGEGPMALNRSGTLPNDALIDYQKNYQLSNNEMKKRFASNSGLQMYTGSTDFKWIMANYEANPKIKLIIDTFAIQIAKTIGERATLLQGNVDQIIFTGGMSYSNTFIQLLRPYIEWIASISVYPGEFEMQVLAENAQHALNGIIPINRYS</sequence>
<dbReference type="NCBIfam" id="TIGR02707">
    <property type="entry name" value="butyr_kinase"/>
    <property type="match status" value="1"/>
</dbReference>
<comment type="caution">
    <text evidence="11">The sequence shown here is derived from an EMBL/GenBank/DDBJ whole genome shotgun (WGS) entry which is preliminary data.</text>
</comment>
<reference evidence="11" key="2">
    <citation type="submission" date="2018-03" db="EMBL/GenBank/DDBJ databases">
        <authorList>
            <person name="Naushad S."/>
        </authorList>
    </citation>
    <scope>NUCLEOTIDE SEQUENCE</scope>
    <source>
        <strain evidence="12">SNUC 105</strain>
        <strain evidence="13">SNUC 1363</strain>
        <strain evidence="11">SNUC 505</strain>
    </source>
</reference>
<dbReference type="GO" id="GO:0005524">
    <property type="term" value="F:ATP binding"/>
    <property type="evidence" value="ECO:0007669"/>
    <property type="project" value="UniProtKB-KW"/>
</dbReference>
<dbReference type="CDD" id="cd24011">
    <property type="entry name" value="ASKHA_NBD_BK"/>
    <property type="match status" value="1"/>
</dbReference>
<dbReference type="GO" id="GO:0005737">
    <property type="term" value="C:cytoplasm"/>
    <property type="evidence" value="ECO:0007669"/>
    <property type="project" value="UniProtKB-SubCell"/>
</dbReference>
<dbReference type="GO" id="GO:0008776">
    <property type="term" value="F:acetate kinase activity"/>
    <property type="evidence" value="ECO:0007669"/>
    <property type="project" value="TreeGrafter"/>
</dbReference>
<dbReference type="GO" id="GO:0006083">
    <property type="term" value="P:acetate metabolic process"/>
    <property type="evidence" value="ECO:0007669"/>
    <property type="project" value="TreeGrafter"/>
</dbReference>
<proteinExistence type="inferred from homology"/>
<keyword evidence="4 9" id="KW-0808">Transferase</keyword>
<keyword evidence="14" id="KW-1185">Reference proteome</keyword>
<comment type="similarity">
    <text evidence="2 9 10">Belongs to the acetokinase family.</text>
</comment>
<evidence type="ECO:0000313" key="14">
    <source>
        <dbReference type="Proteomes" id="UP000242008"/>
    </source>
</evidence>
<organism evidence="11 16">
    <name type="scientific">Staphylococcus chromogenes</name>
    <name type="common">Staphylococcus hyicus subsp. chromogenes</name>
    <dbReference type="NCBI Taxonomy" id="46126"/>
    <lineage>
        <taxon>Bacteria</taxon>
        <taxon>Bacillati</taxon>
        <taxon>Bacillota</taxon>
        <taxon>Bacilli</taxon>
        <taxon>Bacillales</taxon>
        <taxon>Staphylococcaceae</taxon>
        <taxon>Staphylococcus</taxon>
    </lineage>
</organism>
<dbReference type="GO" id="GO:0047761">
    <property type="term" value="F:butyrate kinase activity"/>
    <property type="evidence" value="ECO:0007669"/>
    <property type="project" value="UniProtKB-UniRule"/>
</dbReference>
<dbReference type="Proteomes" id="UP000242144">
    <property type="component" value="Unassembled WGS sequence"/>
</dbReference>
<evidence type="ECO:0000313" key="12">
    <source>
        <dbReference type="EMBL" id="PTG28903.1"/>
    </source>
</evidence>
<dbReference type="SUPFAM" id="SSF53067">
    <property type="entry name" value="Actin-like ATPase domain"/>
    <property type="match status" value="2"/>
</dbReference>
<dbReference type="EMBL" id="PZCM01000001">
    <property type="protein sequence ID" value="PTG28903.1"/>
    <property type="molecule type" value="Genomic_DNA"/>
</dbReference>
<dbReference type="AlphaFoldDB" id="A0AAE5SZB5"/>
<dbReference type="InterPro" id="IPR023865">
    <property type="entry name" value="Aliphatic_acid_kinase_CS"/>
</dbReference>
<evidence type="ECO:0000256" key="8">
    <source>
        <dbReference type="ARBA" id="ARBA00048596"/>
    </source>
</evidence>
<dbReference type="PANTHER" id="PTHR21060:SF3">
    <property type="entry name" value="BUTYRATE KINASE 2-RELATED"/>
    <property type="match status" value="1"/>
</dbReference>
<dbReference type="PROSITE" id="PS01076">
    <property type="entry name" value="ACETATE_KINASE_2"/>
    <property type="match status" value="1"/>
</dbReference>
<dbReference type="Gene3D" id="3.30.420.40">
    <property type="match status" value="2"/>
</dbReference>
<dbReference type="Pfam" id="PF00871">
    <property type="entry name" value="Acetate_kinase"/>
    <property type="match status" value="1"/>
</dbReference>
<dbReference type="Proteomes" id="UP000242704">
    <property type="component" value="Unassembled WGS sequence"/>
</dbReference>
<dbReference type="PIRSF" id="PIRSF036458">
    <property type="entry name" value="Butyrate_kin"/>
    <property type="match status" value="1"/>
</dbReference>
<evidence type="ECO:0000256" key="3">
    <source>
        <dbReference type="ARBA" id="ARBA00022490"/>
    </source>
</evidence>
<keyword evidence="3 9" id="KW-0963">Cytoplasm</keyword>
<dbReference type="HAMAP" id="MF_00542">
    <property type="entry name" value="Butyrate_kinase"/>
    <property type="match status" value="1"/>
</dbReference>
<evidence type="ECO:0000256" key="7">
    <source>
        <dbReference type="ARBA" id="ARBA00022840"/>
    </source>
</evidence>
<evidence type="ECO:0000256" key="5">
    <source>
        <dbReference type="ARBA" id="ARBA00022741"/>
    </source>
</evidence>
<evidence type="ECO:0000313" key="13">
    <source>
        <dbReference type="EMBL" id="PTG71348.1"/>
    </source>
</evidence>
<dbReference type="PANTHER" id="PTHR21060">
    <property type="entry name" value="ACETATE KINASE"/>
    <property type="match status" value="1"/>
</dbReference>